<feature type="binding site" evidence="1">
    <location>
        <position position="310"/>
    </location>
    <ligand>
        <name>Mg(2+)</name>
        <dbReference type="ChEBI" id="CHEBI:18420"/>
        <label>1</label>
    </ligand>
</feature>
<dbReference type="Gene3D" id="1.10.4080.10">
    <property type="entry name" value="ADP-ribosylation/Crystallin J1"/>
    <property type="match status" value="1"/>
</dbReference>
<feature type="binding site" evidence="1">
    <location>
        <position position="108"/>
    </location>
    <ligand>
        <name>Mg(2+)</name>
        <dbReference type="ChEBI" id="CHEBI:18420"/>
        <label>1</label>
    </ligand>
</feature>
<keyword evidence="2" id="KW-0378">Hydrolase</keyword>
<gene>
    <name evidence="2" type="ORF">MPC4_50015</name>
</gene>
<dbReference type="PANTHER" id="PTHR16222:SF12">
    <property type="entry name" value="ADP-RIBOSYLGLYCOHYDROLASE-RELATED"/>
    <property type="match status" value="1"/>
</dbReference>
<keyword evidence="1" id="KW-0460">Magnesium</keyword>
<feature type="binding site" evidence="1">
    <location>
        <position position="311"/>
    </location>
    <ligand>
        <name>Mg(2+)</name>
        <dbReference type="ChEBI" id="CHEBI:18420"/>
        <label>1</label>
    </ligand>
</feature>
<dbReference type="InterPro" id="IPR036705">
    <property type="entry name" value="Ribosyl_crysJ1_sf"/>
</dbReference>
<dbReference type="Pfam" id="PF03747">
    <property type="entry name" value="ADP_ribosyl_GH"/>
    <property type="match status" value="1"/>
</dbReference>
<feature type="binding site" evidence="1">
    <location>
        <position position="110"/>
    </location>
    <ligand>
        <name>Mg(2+)</name>
        <dbReference type="ChEBI" id="CHEBI:18420"/>
        <label>1</label>
    </ligand>
</feature>
<feature type="binding site" evidence="1">
    <location>
        <position position="308"/>
    </location>
    <ligand>
        <name>Mg(2+)</name>
        <dbReference type="ChEBI" id="CHEBI:18420"/>
        <label>1</label>
    </ligand>
</feature>
<dbReference type="InterPro" id="IPR005502">
    <property type="entry name" value="Ribosyl_crysJ1"/>
</dbReference>
<dbReference type="EC" id="3.2.2.24" evidence="2"/>
<evidence type="ECO:0000256" key="1">
    <source>
        <dbReference type="PIRSR" id="PIRSR605502-1"/>
    </source>
</evidence>
<organism evidence="2 3">
    <name type="scientific">Methylocella tundrae</name>
    <dbReference type="NCBI Taxonomy" id="227605"/>
    <lineage>
        <taxon>Bacteria</taxon>
        <taxon>Pseudomonadati</taxon>
        <taxon>Pseudomonadota</taxon>
        <taxon>Alphaproteobacteria</taxon>
        <taxon>Hyphomicrobiales</taxon>
        <taxon>Beijerinckiaceae</taxon>
        <taxon>Methylocella</taxon>
    </lineage>
</organism>
<dbReference type="PANTHER" id="PTHR16222">
    <property type="entry name" value="ADP-RIBOSYLGLYCOHYDROLASE"/>
    <property type="match status" value="1"/>
</dbReference>
<evidence type="ECO:0000313" key="2">
    <source>
        <dbReference type="EMBL" id="VTZ51707.1"/>
    </source>
</evidence>
<keyword evidence="2" id="KW-0326">Glycosidase</keyword>
<evidence type="ECO:0000313" key="3">
    <source>
        <dbReference type="Proteomes" id="UP000485880"/>
    </source>
</evidence>
<comment type="caution">
    <text evidence="2">The sequence shown here is derived from an EMBL/GenBank/DDBJ whole genome shotgun (WGS) entry which is preliminary data.</text>
</comment>
<dbReference type="GO" id="GO:0046872">
    <property type="term" value="F:metal ion binding"/>
    <property type="evidence" value="ECO:0007669"/>
    <property type="project" value="UniProtKB-KW"/>
</dbReference>
<keyword evidence="1" id="KW-0479">Metal-binding</keyword>
<proteinExistence type="predicted"/>
<dbReference type="Proteomes" id="UP000485880">
    <property type="component" value="Unassembled WGS sequence"/>
</dbReference>
<dbReference type="EMBL" id="CABFMQ020000109">
    <property type="protein sequence ID" value="VTZ51707.1"/>
    <property type="molecule type" value="Genomic_DNA"/>
</dbReference>
<dbReference type="GO" id="GO:0047407">
    <property type="term" value="F:ADP-ribosyl-[dinitrogen reductase] hydrolase activity"/>
    <property type="evidence" value="ECO:0007669"/>
    <property type="project" value="UniProtKB-EC"/>
</dbReference>
<keyword evidence="3" id="KW-1185">Reference proteome</keyword>
<feature type="binding site" evidence="1">
    <location>
        <position position="109"/>
    </location>
    <ligand>
        <name>Mg(2+)</name>
        <dbReference type="ChEBI" id="CHEBI:18420"/>
        <label>1</label>
    </ligand>
</feature>
<accession>A0A8B6M9M0</accession>
<dbReference type="SUPFAM" id="SSF101478">
    <property type="entry name" value="ADP-ribosylglycohydrolase"/>
    <property type="match status" value="1"/>
</dbReference>
<reference evidence="2 3" key="1">
    <citation type="submission" date="2019-05" db="EMBL/GenBank/DDBJ databases">
        <authorList>
            <person name="Farhan Ul Haque M."/>
        </authorList>
    </citation>
    <scope>NUCLEOTIDE SEQUENCE [LARGE SCALE GENOMIC DNA]</scope>
    <source>
        <strain evidence="2">2</strain>
    </source>
</reference>
<comment type="cofactor">
    <cofactor evidence="1">
        <name>Mg(2+)</name>
        <dbReference type="ChEBI" id="CHEBI:18420"/>
    </cofactor>
    <text evidence="1">Binds 2 magnesium ions per subunit.</text>
</comment>
<sequence length="374" mass="40060">MGGPLSGASESDVVAHYKFHNPFSRNDFSLGSNTISESFFDDDLQDRGRTGVSSDREINLDRALGALLGLAVGDALGAALEFSKRDSQPEVRDIIGGGPFNLKPGEWTDDTSMALCLADSLIARRTFDPLDLMRRFVLWWREGENSVTGRCFDIGVATREALTDFHRTGKLAGVGRGDPNRAGNGSLMRLAPVALFAAPDPDVAATLAELQSKTTHPAVVCQAACAFFARLLVEAIAGGDKEEVLRDRKLGERGVVGAIAAGAWKTKTRETISSSGYVVSTLEAAIWAVGRSDCFEEALILAVNLGGDADTVGAVAGQLAGAIWGRRGIPPRWLEKIAWRERIEERAMALLEAGKRPSRATPIGLISSSGHRER</sequence>
<dbReference type="InterPro" id="IPR050792">
    <property type="entry name" value="ADP-ribosylglycohydrolase"/>
</dbReference>
<protein>
    <submittedName>
        <fullName evidence="2">Putative ADP-ribosyl-(Dinitrogen reductase) hydrolase</fullName>
        <ecNumber evidence="2">3.2.2.24</ecNumber>
    </submittedName>
</protein>
<dbReference type="AlphaFoldDB" id="A0A8B6M9M0"/>
<name>A0A8B6M9M0_METTU</name>